<comment type="similarity">
    <text evidence="1">Belongs to the AfsR/DnrI/RedD regulatory family.</text>
</comment>
<accession>A0A919MD15</accession>
<dbReference type="GO" id="GO:0003677">
    <property type="term" value="F:DNA binding"/>
    <property type="evidence" value="ECO:0007669"/>
    <property type="project" value="UniProtKB-UniRule"/>
</dbReference>
<dbReference type="Gene3D" id="3.40.50.300">
    <property type="entry name" value="P-loop containing nucleotide triphosphate hydrolases"/>
    <property type="match status" value="1"/>
</dbReference>
<dbReference type="InterPro" id="IPR001867">
    <property type="entry name" value="OmpR/PhoB-type_DNA-bd"/>
</dbReference>
<dbReference type="InterPro" id="IPR016032">
    <property type="entry name" value="Sig_transdc_resp-reg_C-effctor"/>
</dbReference>
<dbReference type="EMBL" id="BOMH01000107">
    <property type="protein sequence ID" value="GID71224.1"/>
    <property type="molecule type" value="Genomic_DNA"/>
</dbReference>
<dbReference type="Gene3D" id="1.25.40.10">
    <property type="entry name" value="Tetratricopeptide repeat domain"/>
    <property type="match status" value="3"/>
</dbReference>
<evidence type="ECO:0000313" key="8">
    <source>
        <dbReference type="Proteomes" id="UP000619479"/>
    </source>
</evidence>
<evidence type="ECO:0000256" key="5">
    <source>
        <dbReference type="PROSITE-ProRule" id="PRU01091"/>
    </source>
</evidence>
<dbReference type="InterPro" id="IPR041664">
    <property type="entry name" value="AAA_16"/>
</dbReference>
<evidence type="ECO:0000256" key="4">
    <source>
        <dbReference type="ARBA" id="ARBA00023163"/>
    </source>
</evidence>
<dbReference type="PANTHER" id="PTHR35807">
    <property type="entry name" value="TRANSCRIPTIONAL REGULATOR REDD-RELATED"/>
    <property type="match status" value="1"/>
</dbReference>
<keyword evidence="3 5" id="KW-0238">DNA-binding</keyword>
<dbReference type="InterPro" id="IPR027417">
    <property type="entry name" value="P-loop_NTPase"/>
</dbReference>
<dbReference type="GO" id="GO:0043531">
    <property type="term" value="F:ADP binding"/>
    <property type="evidence" value="ECO:0007669"/>
    <property type="project" value="InterPro"/>
</dbReference>
<name>A0A919MD15_9ACTN</name>
<evidence type="ECO:0000256" key="1">
    <source>
        <dbReference type="ARBA" id="ARBA00005820"/>
    </source>
</evidence>
<organism evidence="7 8">
    <name type="scientific">Actinoplanes cyaneus</name>
    <dbReference type="NCBI Taxonomy" id="52696"/>
    <lineage>
        <taxon>Bacteria</taxon>
        <taxon>Bacillati</taxon>
        <taxon>Actinomycetota</taxon>
        <taxon>Actinomycetes</taxon>
        <taxon>Micromonosporales</taxon>
        <taxon>Micromonosporaceae</taxon>
        <taxon>Actinoplanes</taxon>
    </lineage>
</organism>
<feature type="DNA-binding region" description="OmpR/PhoB-type" evidence="5">
    <location>
        <begin position="1"/>
        <end position="95"/>
    </location>
</feature>
<dbReference type="Pfam" id="PF00486">
    <property type="entry name" value="Trans_reg_C"/>
    <property type="match status" value="1"/>
</dbReference>
<dbReference type="InterPro" id="IPR036388">
    <property type="entry name" value="WH-like_DNA-bd_sf"/>
</dbReference>
<dbReference type="PANTHER" id="PTHR35807:SF1">
    <property type="entry name" value="TRANSCRIPTIONAL REGULATOR REDD"/>
    <property type="match status" value="1"/>
</dbReference>
<evidence type="ECO:0000256" key="3">
    <source>
        <dbReference type="ARBA" id="ARBA00023125"/>
    </source>
</evidence>
<dbReference type="GO" id="GO:0006355">
    <property type="term" value="P:regulation of DNA-templated transcription"/>
    <property type="evidence" value="ECO:0007669"/>
    <property type="project" value="InterPro"/>
</dbReference>
<dbReference type="InterPro" id="IPR011990">
    <property type="entry name" value="TPR-like_helical_dom_sf"/>
</dbReference>
<feature type="domain" description="OmpR/PhoB-type" evidence="6">
    <location>
        <begin position="1"/>
        <end position="95"/>
    </location>
</feature>
<keyword evidence="4" id="KW-0804">Transcription</keyword>
<reference evidence="7" key="1">
    <citation type="submission" date="2021-01" db="EMBL/GenBank/DDBJ databases">
        <title>Whole genome shotgun sequence of Actinoplanes cyaneus NBRC 14990.</title>
        <authorList>
            <person name="Komaki H."/>
            <person name="Tamura T."/>
        </authorList>
    </citation>
    <scope>NUCLEOTIDE SEQUENCE</scope>
    <source>
        <strain evidence="7">NBRC 14990</strain>
    </source>
</reference>
<dbReference type="InterPro" id="IPR019734">
    <property type="entry name" value="TPR_rpt"/>
</dbReference>
<dbReference type="Pfam" id="PF13191">
    <property type="entry name" value="AAA_16"/>
    <property type="match status" value="1"/>
</dbReference>
<dbReference type="SUPFAM" id="SSF52540">
    <property type="entry name" value="P-loop containing nucleoside triphosphate hydrolases"/>
    <property type="match status" value="1"/>
</dbReference>
<dbReference type="InterPro" id="IPR051677">
    <property type="entry name" value="AfsR-DnrI-RedD_regulator"/>
</dbReference>
<evidence type="ECO:0000259" key="6">
    <source>
        <dbReference type="PROSITE" id="PS51755"/>
    </source>
</evidence>
<sequence length="1001" mass="108330">MMRLRLTGAVELIADGRILDIGPPQRRCVLAALAVDTGRAVTSEALVARVWGDEAPDRAVRSLHAHVTRLRKTLGEAGDPAVQLVRDPAGYRLTLAPEQVDLLEFHRLSRSAAEQTTSGDRLAGLRNAVDLWLGEPLAGLSGEWADRTRSRWLLAYRDTVIAWAAAEVLNGDPQRPIGPLTDLMTEHPLAEPLCAVLMRSLRGCGRPAEALALYAGFRERLAEELGTEPGAELRNLHREILRDEWEPAPSAPPPARTPAQLPPDVRGFTGRRTELDQLDAILSAGDHHPRALPILLISGTPGVGKTALGVHWAHRVRDRFPDGQLYVNMRGYDPDQPLTPLDALARCLTALGRTSQDLPLDLDDRAALYRTELAGRRLLVVLDNASTVDQVRALLPGTAGCAVLVTSRDALAGLVAVDGAHRVALQLLPSDDARDLVRTLIGDRADAEPEAVSSLIGFCAHLPLALRVAAELILARPGSTTLADFTAELQDRRRRLRRLHGAGDVRASVTTVFSWSLEQLPAEAVRLFRLLGAQPCPAIGVRAAAALVGLENDQARDLLDVLTRAHLITATDHGRFGMHDLLRAYAFDLCAPAEVEAGLGRLFEHVLTTTVTMLNRLYSPLGPAAEADAVAAKAWLDEERDTIIVVAGHAALHHRPDITISLADHLFPYLVRTYPVEAMTLFQHARQAADRLSDKPAQAWAEFGIGAAAANSAEGLPRAVEHLREAVRRLETLDDPARTSRALNGLAIALTRSGQVPEALDHWQHALDLARAAGAAPAITRVLNSMSNAERYLGRFYDALAHLEESRRINETTGNFASLGMTEHSFGLVHLALSRYDLAVEHFERAVHHQRRTADHASEALTLTGMGVAHARLHDFETASDLLDQSLQILRQAGLKEGIANVRTGMGEVAMLSGNPAEAIHRYKESLAAPFDSLTSIAEAHAGLGRAYRALDDRATARVHFEQALSGYTTMGSSYGADTVRAELAALDSGAIPPPPAYISL</sequence>
<dbReference type="PROSITE" id="PS51755">
    <property type="entry name" value="OMPR_PHOB"/>
    <property type="match status" value="1"/>
</dbReference>
<protein>
    <submittedName>
        <fullName evidence="7">SARP family transcriptional regulator</fullName>
    </submittedName>
</protein>
<comment type="caution">
    <text evidence="7">The sequence shown here is derived from an EMBL/GenBank/DDBJ whole genome shotgun (WGS) entry which is preliminary data.</text>
</comment>
<keyword evidence="8" id="KW-1185">Reference proteome</keyword>
<dbReference type="SMART" id="SM00862">
    <property type="entry name" value="Trans_reg_C"/>
    <property type="match status" value="1"/>
</dbReference>
<dbReference type="AlphaFoldDB" id="A0A919MD15"/>
<evidence type="ECO:0000256" key="2">
    <source>
        <dbReference type="ARBA" id="ARBA00023015"/>
    </source>
</evidence>
<dbReference type="Proteomes" id="UP000619479">
    <property type="component" value="Unassembled WGS sequence"/>
</dbReference>
<evidence type="ECO:0000313" key="7">
    <source>
        <dbReference type="EMBL" id="GID71224.1"/>
    </source>
</evidence>
<dbReference type="Pfam" id="PF03704">
    <property type="entry name" value="BTAD"/>
    <property type="match status" value="1"/>
</dbReference>
<dbReference type="CDD" id="cd15831">
    <property type="entry name" value="BTAD"/>
    <property type="match status" value="1"/>
</dbReference>
<dbReference type="InterPro" id="IPR005158">
    <property type="entry name" value="BTAD"/>
</dbReference>
<dbReference type="Pfam" id="PF13424">
    <property type="entry name" value="TPR_12"/>
    <property type="match status" value="2"/>
</dbReference>
<dbReference type="Gene3D" id="1.10.10.10">
    <property type="entry name" value="Winged helix-like DNA-binding domain superfamily/Winged helix DNA-binding domain"/>
    <property type="match status" value="1"/>
</dbReference>
<gene>
    <name evidence="7" type="ORF">Acy02nite_91050</name>
</gene>
<dbReference type="SMART" id="SM00028">
    <property type="entry name" value="TPR"/>
    <property type="match status" value="6"/>
</dbReference>
<dbReference type="PRINTS" id="PR00364">
    <property type="entry name" value="DISEASERSIST"/>
</dbReference>
<dbReference type="RefSeq" id="WP_203756175.1">
    <property type="nucleotide sequence ID" value="NZ_BAAAUC010000112.1"/>
</dbReference>
<keyword evidence="2" id="KW-0805">Transcription regulation</keyword>
<dbReference type="SUPFAM" id="SSF48452">
    <property type="entry name" value="TPR-like"/>
    <property type="match status" value="3"/>
</dbReference>
<proteinExistence type="inferred from homology"/>
<dbReference type="SMART" id="SM01043">
    <property type="entry name" value="BTAD"/>
    <property type="match status" value="1"/>
</dbReference>
<dbReference type="SUPFAM" id="SSF46894">
    <property type="entry name" value="C-terminal effector domain of the bipartite response regulators"/>
    <property type="match status" value="1"/>
</dbReference>
<dbReference type="GO" id="GO:0000160">
    <property type="term" value="P:phosphorelay signal transduction system"/>
    <property type="evidence" value="ECO:0007669"/>
    <property type="project" value="InterPro"/>
</dbReference>